<gene>
    <name evidence="2" type="ORF">ADIARSV_4199</name>
</gene>
<feature type="transmembrane region" description="Helical" evidence="1">
    <location>
        <begin position="321"/>
        <end position="340"/>
    </location>
</feature>
<name>R9GLJ6_9SPHI</name>
<feature type="transmembrane region" description="Helical" evidence="1">
    <location>
        <begin position="222"/>
        <end position="243"/>
    </location>
</feature>
<organism evidence="2 3">
    <name type="scientific">Arcticibacter svalbardensis MN12-7</name>
    <dbReference type="NCBI Taxonomy" id="1150600"/>
    <lineage>
        <taxon>Bacteria</taxon>
        <taxon>Pseudomonadati</taxon>
        <taxon>Bacteroidota</taxon>
        <taxon>Sphingobacteriia</taxon>
        <taxon>Sphingobacteriales</taxon>
        <taxon>Sphingobacteriaceae</taxon>
        <taxon>Arcticibacter</taxon>
    </lineage>
</organism>
<keyword evidence="3" id="KW-1185">Reference proteome</keyword>
<protein>
    <recommendedName>
        <fullName evidence="4">DUF4153 domain-containing protein</fullName>
    </recommendedName>
</protein>
<reference evidence="2 3" key="1">
    <citation type="journal article" date="2013" name="Genome Announc.">
        <title>Draft Genome Sequence of Arcticibacter svalbardensis Strain MN12-7T, a Member of the Family Sphingobacteriaceae Isolated from an Arctic Soil Sample.</title>
        <authorList>
            <person name="Shivaji S."/>
            <person name="Ara S."/>
            <person name="Prasad S."/>
            <person name="Manasa B.P."/>
            <person name="Begum Z."/>
            <person name="Singh A."/>
            <person name="Kumar Pinnaka A."/>
        </authorList>
    </citation>
    <scope>NUCLEOTIDE SEQUENCE [LARGE SCALE GENOMIC DNA]</scope>
    <source>
        <strain evidence="2 3">MN12-7</strain>
    </source>
</reference>
<dbReference type="Proteomes" id="UP000014174">
    <property type="component" value="Unassembled WGS sequence"/>
</dbReference>
<dbReference type="AlphaFoldDB" id="R9GLJ6"/>
<dbReference type="InterPro" id="IPR025291">
    <property type="entry name" value="DUF4153"/>
</dbReference>
<feature type="transmembrane region" description="Helical" evidence="1">
    <location>
        <begin position="112"/>
        <end position="129"/>
    </location>
</feature>
<feature type="transmembrane region" description="Helical" evidence="1">
    <location>
        <begin position="144"/>
        <end position="169"/>
    </location>
</feature>
<dbReference type="EMBL" id="AQPN01000145">
    <property type="protein sequence ID" value="EOR92687.1"/>
    <property type="molecule type" value="Genomic_DNA"/>
</dbReference>
<comment type="caution">
    <text evidence="2">The sequence shown here is derived from an EMBL/GenBank/DDBJ whole genome shotgun (WGS) entry which is preliminary data.</text>
</comment>
<keyword evidence="1" id="KW-0812">Transmembrane</keyword>
<evidence type="ECO:0008006" key="4">
    <source>
        <dbReference type="Google" id="ProtNLM"/>
    </source>
</evidence>
<feature type="transmembrane region" description="Helical" evidence="1">
    <location>
        <begin position="255"/>
        <end position="277"/>
    </location>
</feature>
<dbReference type="OrthoDB" id="9809196at2"/>
<evidence type="ECO:0000256" key="1">
    <source>
        <dbReference type="SAM" id="Phobius"/>
    </source>
</evidence>
<accession>R9GLJ6</accession>
<feature type="transmembrane region" description="Helical" evidence="1">
    <location>
        <begin position="51"/>
        <end position="71"/>
    </location>
</feature>
<feature type="transmembrane region" description="Helical" evidence="1">
    <location>
        <begin position="292"/>
        <end position="309"/>
    </location>
</feature>
<feature type="transmembrane region" description="Helical" evidence="1">
    <location>
        <begin position="83"/>
        <end position="100"/>
    </location>
</feature>
<evidence type="ECO:0000313" key="2">
    <source>
        <dbReference type="EMBL" id="EOR92687.1"/>
    </source>
</evidence>
<keyword evidence="1" id="KW-1133">Transmembrane helix</keyword>
<keyword evidence="1" id="KW-0472">Membrane</keyword>
<feature type="transmembrane region" description="Helical" evidence="1">
    <location>
        <begin position="20"/>
        <end position="39"/>
    </location>
</feature>
<feature type="transmembrane region" description="Helical" evidence="1">
    <location>
        <begin position="181"/>
        <end position="202"/>
    </location>
</feature>
<evidence type="ECO:0000313" key="3">
    <source>
        <dbReference type="Proteomes" id="UP000014174"/>
    </source>
</evidence>
<dbReference type="PATRIC" id="fig|1150600.3.peg.4156"/>
<dbReference type="RefSeq" id="WP_016197417.1">
    <property type="nucleotide sequence ID" value="NZ_AQPN01000145.1"/>
</dbReference>
<sequence>MKFPSLYSLGQSIQRVVLRFPLQVLASVAATLVWCYMIDPIGDVKIVEDNYIKFILVCNLALVLLLAGDLYAEVNNFSMVKKWIIRTLGVLICTGLYFALHPSYYDADIYRIGLIAFAFHLLVAFVPFIKHGNLNDFWGFNKTLFLRFLTSVLYAWVLYGGLAVALLAIDGLFSVDINSKIYMMLFAGVTAGFMTIFFLSGVPEVVESDKAVDSYPKGLKIFTQYVLIPLMTIYLGILLVYEIKIIIIWELPKGMVSALILGYAVFGILSLLLIYPIREKSGNGWIKMFSKVFYFMMIPLVVLLLLAVWKRVGHYGITESRFILVLLAVWLTFNTIYFLFSKRQNIKIIPISLCILALLSTYGPQSAFSVSRYSQVLRLKRLMASREKEDIRQRAGVVRYLVDRHGLHSLQNFTKVDLSALESRMENKAGVRYRYEIKNKLLDTAYALLKVKEDDSNFQRDVTFIAPGNEMIDVKGYDYMVDINSYANKTETTLNGLPVVVERLEPNKNLHIKIGKGIVAELDVNKLIKNAAAKFKKGRLKSKSGNQDRYYLSKDSFVLMQQVDAYDVSLVISSLTVPNTDDQKRINRETHYTGYLLIRLRSDQQKK</sequence>
<proteinExistence type="predicted"/>
<dbReference type="Pfam" id="PF13687">
    <property type="entry name" value="DUF4153"/>
    <property type="match status" value="1"/>
</dbReference>
<dbReference type="eggNOG" id="COG1835">
    <property type="taxonomic scope" value="Bacteria"/>
</dbReference>